<dbReference type="PROSITE" id="PS51257">
    <property type="entry name" value="PROKAR_LIPOPROTEIN"/>
    <property type="match status" value="1"/>
</dbReference>
<evidence type="ECO:0000256" key="1">
    <source>
        <dbReference type="SAM" id="MobiDB-lite"/>
    </source>
</evidence>
<dbReference type="OrthoDB" id="3827416at2"/>
<evidence type="ECO:0000256" key="2">
    <source>
        <dbReference type="SAM" id="SignalP"/>
    </source>
</evidence>
<feature type="chain" id="PRO_5038643641" description="DUF4232 domain-containing protein" evidence="2">
    <location>
        <begin position="20"/>
        <end position="302"/>
    </location>
</feature>
<dbReference type="EMBL" id="MBLM01000047">
    <property type="protein sequence ID" value="OHV42287.1"/>
    <property type="molecule type" value="Genomic_DNA"/>
</dbReference>
<reference evidence="5" key="1">
    <citation type="submission" date="2016-07" db="EMBL/GenBank/DDBJ databases">
        <title>Sequence Frankia sp. strain CcI1.17.</title>
        <authorList>
            <person name="Ghodhbane-Gtari F."/>
            <person name="Swanson E."/>
            <person name="Gueddou A."/>
            <person name="Morris K."/>
            <person name="Hezbri K."/>
            <person name="Ktari A."/>
            <person name="Nouioui I."/>
            <person name="Abebe-Akele F."/>
            <person name="Simpson S."/>
            <person name="Thomas K."/>
            <person name="Gtari M."/>
            <person name="Tisa L.S."/>
            <person name="Hurst S."/>
        </authorList>
    </citation>
    <scope>NUCLEOTIDE SEQUENCE [LARGE SCALE GENOMIC DNA]</scope>
    <source>
        <strain evidence="5">Cc1.17</strain>
    </source>
</reference>
<dbReference type="RefSeq" id="WP_071082938.1">
    <property type="nucleotide sequence ID" value="NZ_MBLM01000047.1"/>
</dbReference>
<accession>A0A1S1R8K0</accession>
<name>A0A1S1R8K0_9ACTN</name>
<comment type="caution">
    <text evidence="4">The sequence shown here is derived from an EMBL/GenBank/DDBJ whole genome shotgun (WGS) entry which is preliminary data.</text>
</comment>
<organism evidence="4 5">
    <name type="scientific">Parafrankia colletiae</name>
    <dbReference type="NCBI Taxonomy" id="573497"/>
    <lineage>
        <taxon>Bacteria</taxon>
        <taxon>Bacillati</taxon>
        <taxon>Actinomycetota</taxon>
        <taxon>Actinomycetes</taxon>
        <taxon>Frankiales</taxon>
        <taxon>Frankiaceae</taxon>
        <taxon>Parafrankia</taxon>
    </lineage>
</organism>
<evidence type="ECO:0000259" key="3">
    <source>
        <dbReference type="Pfam" id="PF14016"/>
    </source>
</evidence>
<feature type="signal peptide" evidence="2">
    <location>
        <begin position="1"/>
        <end position="19"/>
    </location>
</feature>
<evidence type="ECO:0000313" key="4">
    <source>
        <dbReference type="EMBL" id="OHV42287.1"/>
    </source>
</evidence>
<feature type="domain" description="DUF4232" evidence="3">
    <location>
        <begin position="160"/>
        <end position="298"/>
    </location>
</feature>
<evidence type="ECO:0000313" key="5">
    <source>
        <dbReference type="Proteomes" id="UP000179627"/>
    </source>
</evidence>
<keyword evidence="5" id="KW-1185">Reference proteome</keyword>
<sequence>MRRAVLLLPALAAFLLVTACGFVSGDPTIVQTSVTVPPVDDVRITSMTVFSGRHPPCPDPAEADPDPLPSGDPGIFATYEVANSGVEAFTYTIRFAFTTDVRRGVTSRYETVPAVGPGATVRGTVRLGVLELGTCPVTGIRIAEVTRVPAAEAPPAPGECSPSGIRLTAGDVSAATGLRSAGLHLENCGTRDYAVDGYPLLELLDKDRSPVEGVQILQDSGSISGSEPGSDEPARPLVLKPGESALSSITWRNTTEIGPAPVNVPYVRARAQRGDDPVTLTLHLDLGTTGKLTVRPWTRPPA</sequence>
<proteinExistence type="predicted"/>
<dbReference type="Proteomes" id="UP000179627">
    <property type="component" value="Unassembled WGS sequence"/>
</dbReference>
<keyword evidence="2" id="KW-0732">Signal</keyword>
<dbReference type="Pfam" id="PF14016">
    <property type="entry name" value="DUF4232"/>
    <property type="match status" value="1"/>
</dbReference>
<dbReference type="AlphaFoldDB" id="A0A1S1R8K0"/>
<protein>
    <recommendedName>
        <fullName evidence="3">DUF4232 domain-containing protein</fullName>
    </recommendedName>
</protein>
<dbReference type="InterPro" id="IPR025326">
    <property type="entry name" value="DUF4232"/>
</dbReference>
<gene>
    <name evidence="4" type="ORF">CC117_11920</name>
</gene>
<feature type="region of interest" description="Disordered" evidence="1">
    <location>
        <begin position="219"/>
        <end position="238"/>
    </location>
</feature>